<dbReference type="AlphaFoldDB" id="A0A3R0YJP4"/>
<evidence type="ECO:0000313" key="1">
    <source>
        <dbReference type="EMBL" id="MLV00139.1"/>
    </source>
</evidence>
<dbReference type="EMBL" id="RVHM01000076">
    <property type="protein sequence ID" value="MLV00139.1"/>
    <property type="molecule type" value="Genomic_DNA"/>
</dbReference>
<sequence>MSEQNKKLIIVHQIVRTEFSEVVEVPADFSHNDVSRLLGDFWNVADRSKAMTAPELTEPGGQYIERITPEDNTPGSYKPDLSVTKGPSGELIYRRLSDAGTPAADCP</sequence>
<name>A0A3R0YJP4_SALET</name>
<organism evidence="1">
    <name type="scientific">Salmonella enterica I</name>
    <dbReference type="NCBI Taxonomy" id="59201"/>
    <lineage>
        <taxon>Bacteria</taxon>
        <taxon>Pseudomonadati</taxon>
        <taxon>Pseudomonadota</taxon>
        <taxon>Gammaproteobacteria</taxon>
        <taxon>Enterobacterales</taxon>
        <taxon>Enterobacteriaceae</taxon>
        <taxon>Salmonella</taxon>
    </lineage>
</organism>
<comment type="caution">
    <text evidence="1">The sequence shown here is derived from an EMBL/GenBank/DDBJ whole genome shotgun (WGS) entry which is preliminary data.</text>
</comment>
<protein>
    <submittedName>
        <fullName evidence="1">Uncharacterized protein</fullName>
    </submittedName>
</protein>
<reference evidence="1" key="1">
    <citation type="submission" date="2018-07" db="EMBL/GenBank/DDBJ databases">
        <authorList>
            <person name="Ashton P.M."/>
            <person name="Dallman T."/>
            <person name="Nair S."/>
            <person name="De Pinna E."/>
            <person name="Peters T."/>
            <person name="Grant K."/>
        </authorList>
    </citation>
    <scope>NUCLEOTIDE SEQUENCE [LARGE SCALE GENOMIC DNA]</scope>
    <source>
        <strain evidence="1">157339</strain>
    </source>
</reference>
<dbReference type="Proteomes" id="UP000885374">
    <property type="component" value="Unassembled WGS sequence"/>
</dbReference>
<accession>A0A3R0YJP4</accession>
<gene>
    <name evidence="1" type="ORF">DRU74_26260</name>
</gene>
<proteinExistence type="predicted"/>